<reference evidence="2 3" key="1">
    <citation type="submission" date="2008-08" db="EMBL/GenBank/DDBJ databases">
        <authorList>
            <person name="Madupu R."/>
            <person name="Durkin A.S."/>
            <person name="Torralba M."/>
            <person name="Methe B."/>
            <person name="Sutton G.G."/>
            <person name="Strausberg R.L."/>
            <person name="Nelson K.E."/>
        </authorList>
    </citation>
    <scope>NUCLEOTIDE SEQUENCE [LARGE SCALE GENOMIC DNA]</scope>
    <source>
        <strain evidence="2 3">RM3267</strain>
    </source>
</reference>
<evidence type="ECO:0000313" key="3">
    <source>
        <dbReference type="Proteomes" id="UP000003082"/>
    </source>
</evidence>
<accession>B9D3I1</accession>
<dbReference type="STRING" id="553218.CAMRE0001_0034"/>
<comment type="caution">
    <text evidence="2">The sequence shown here is derived from an EMBL/GenBank/DDBJ whole genome shotgun (WGS) entry which is preliminary data.</text>
</comment>
<name>B9D3I1_CAMRE</name>
<keyword evidence="3" id="KW-1185">Reference proteome</keyword>
<evidence type="ECO:0000313" key="2">
    <source>
        <dbReference type="EMBL" id="EEF13459.1"/>
    </source>
</evidence>
<dbReference type="Proteomes" id="UP000003082">
    <property type="component" value="Unassembled WGS sequence"/>
</dbReference>
<dbReference type="EMBL" id="ACFU01000020">
    <property type="protein sequence ID" value="EEF13459.1"/>
    <property type="molecule type" value="Genomic_DNA"/>
</dbReference>
<proteinExistence type="predicted"/>
<dbReference type="AlphaFoldDB" id="B9D3I1"/>
<feature type="region of interest" description="Disordered" evidence="1">
    <location>
        <begin position="1"/>
        <end position="21"/>
    </location>
</feature>
<gene>
    <name evidence="2" type="ORF">CAMRE0001_0034</name>
</gene>
<organism evidence="2 3">
    <name type="scientific">Campylobacter rectus RM3267</name>
    <dbReference type="NCBI Taxonomy" id="553218"/>
    <lineage>
        <taxon>Bacteria</taxon>
        <taxon>Pseudomonadati</taxon>
        <taxon>Campylobacterota</taxon>
        <taxon>Epsilonproteobacteria</taxon>
        <taxon>Campylobacterales</taxon>
        <taxon>Campylobacteraceae</taxon>
        <taxon>Campylobacter</taxon>
    </lineage>
</organism>
<sequence>MAAKFKFTKFEQAQRPSGKNPNLTELKLVCKFNVRFKITRNLFALRL</sequence>
<evidence type="ECO:0000256" key="1">
    <source>
        <dbReference type="SAM" id="MobiDB-lite"/>
    </source>
</evidence>
<protein>
    <submittedName>
        <fullName evidence="2">Uncharacterized protein</fullName>
    </submittedName>
</protein>